<dbReference type="InterPro" id="IPR050679">
    <property type="entry name" value="Bact_HTH_transcr_reg"/>
</dbReference>
<dbReference type="SMART" id="SM00866">
    <property type="entry name" value="UTRA"/>
    <property type="match status" value="1"/>
</dbReference>
<dbReference type="CDD" id="cd07377">
    <property type="entry name" value="WHTH_GntR"/>
    <property type="match status" value="1"/>
</dbReference>
<keyword evidence="7" id="KW-1185">Reference proteome</keyword>
<dbReference type="NCBIfam" id="TIGR02404">
    <property type="entry name" value="trehalos_R_Bsub"/>
    <property type="match status" value="1"/>
</dbReference>
<keyword evidence="3" id="KW-0804">Transcription</keyword>
<accession>A0ABP3L0C9</accession>
<name>A0ABP3L0C9_9LACT</name>
<dbReference type="Pfam" id="PF00392">
    <property type="entry name" value="GntR"/>
    <property type="match status" value="1"/>
</dbReference>
<evidence type="ECO:0000313" key="6">
    <source>
        <dbReference type="EMBL" id="GAA0490580.1"/>
    </source>
</evidence>
<dbReference type="Proteomes" id="UP001410648">
    <property type="component" value="Unassembled WGS sequence"/>
</dbReference>
<dbReference type="EMBL" id="BAAADA010000163">
    <property type="protein sequence ID" value="GAA0490580.1"/>
    <property type="molecule type" value="Genomic_DNA"/>
</dbReference>
<dbReference type="InterPro" id="IPR011663">
    <property type="entry name" value="UTRA"/>
</dbReference>
<feature type="domain" description="HTH gntR-type" evidence="5">
    <location>
        <begin position="10"/>
        <end position="78"/>
    </location>
</feature>
<keyword evidence="2" id="KW-0238">DNA-binding</keyword>
<reference evidence="7" key="1">
    <citation type="journal article" date="2019" name="Int. J. Syst. Evol. Microbiol.">
        <title>The Global Catalogue of Microorganisms (GCM) 10K type strain sequencing project: providing services to taxonomists for standard genome sequencing and annotation.</title>
        <authorList>
            <consortium name="The Broad Institute Genomics Platform"/>
            <consortium name="The Broad Institute Genome Sequencing Center for Infectious Disease"/>
            <person name="Wu L."/>
            <person name="Ma J."/>
        </authorList>
    </citation>
    <scope>NUCLEOTIDE SEQUENCE [LARGE SCALE GENOMIC DNA]</scope>
    <source>
        <strain evidence="7">JCM 14232</strain>
    </source>
</reference>
<protein>
    <recommendedName>
        <fullName evidence="4">Trehalose operon repressor</fullName>
    </recommendedName>
</protein>
<comment type="caution">
    <text evidence="6">The sequence shown here is derived from an EMBL/GenBank/DDBJ whole genome shotgun (WGS) entry which is preliminary data.</text>
</comment>
<evidence type="ECO:0000259" key="5">
    <source>
        <dbReference type="PROSITE" id="PS50949"/>
    </source>
</evidence>
<dbReference type="PRINTS" id="PR00035">
    <property type="entry name" value="HTHGNTR"/>
</dbReference>
<dbReference type="InterPro" id="IPR000524">
    <property type="entry name" value="Tscrpt_reg_HTH_GntR"/>
</dbReference>
<gene>
    <name evidence="6" type="primary">treR</name>
    <name evidence="6" type="ORF">GCM10008936_17900</name>
</gene>
<dbReference type="SUPFAM" id="SSF64288">
    <property type="entry name" value="Chorismate lyase-like"/>
    <property type="match status" value="1"/>
</dbReference>
<sequence>MIIVKGMENMSRFQDIFLDIESDILNQQYKPGELLPSENQLSIKYNVSRETIRKALSLLLESGYIQKKQGKGSIVLDVKRFDFPISGLTSYKELQDAQNMSSETILVENKKMTIPEHIANFLKVSHDTEVHCVIRARKVDGEVVILDKDYLFTSIIESIPDDEARHSLYHYIENKLGLVIGFARKEFIAEPATQEDRELMTLHNDTHVVVTRSEVHLEDATLFQYTESRHRLDRFRFVEFARRRGPVSYD</sequence>
<evidence type="ECO:0000256" key="4">
    <source>
        <dbReference type="NCBIfam" id="TIGR02404"/>
    </source>
</evidence>
<dbReference type="InterPro" id="IPR028978">
    <property type="entry name" value="Chorismate_lyase_/UTRA_dom_sf"/>
</dbReference>
<dbReference type="Gene3D" id="1.10.10.10">
    <property type="entry name" value="Winged helix-like DNA-binding domain superfamily/Winged helix DNA-binding domain"/>
    <property type="match status" value="1"/>
</dbReference>
<dbReference type="InterPro" id="IPR036388">
    <property type="entry name" value="WH-like_DNA-bd_sf"/>
</dbReference>
<dbReference type="PROSITE" id="PS50949">
    <property type="entry name" value="HTH_GNTR"/>
    <property type="match status" value="1"/>
</dbReference>
<dbReference type="Pfam" id="PF07702">
    <property type="entry name" value="UTRA"/>
    <property type="match status" value="1"/>
</dbReference>
<organism evidence="6 7">
    <name type="scientific">Alkalibacterium indicireducens</name>
    <dbReference type="NCBI Taxonomy" id="398758"/>
    <lineage>
        <taxon>Bacteria</taxon>
        <taxon>Bacillati</taxon>
        <taxon>Bacillota</taxon>
        <taxon>Bacilli</taxon>
        <taxon>Lactobacillales</taxon>
        <taxon>Carnobacteriaceae</taxon>
        <taxon>Alkalibacterium</taxon>
    </lineage>
</organism>
<proteinExistence type="predicted"/>
<dbReference type="SMART" id="SM00345">
    <property type="entry name" value="HTH_GNTR"/>
    <property type="match status" value="1"/>
</dbReference>
<dbReference type="Gene3D" id="3.40.1410.10">
    <property type="entry name" value="Chorismate lyase-like"/>
    <property type="match status" value="1"/>
</dbReference>
<dbReference type="InterPro" id="IPR012770">
    <property type="entry name" value="TreR"/>
</dbReference>
<keyword evidence="1" id="KW-0805">Transcription regulation</keyword>
<evidence type="ECO:0000256" key="1">
    <source>
        <dbReference type="ARBA" id="ARBA00023015"/>
    </source>
</evidence>
<dbReference type="SUPFAM" id="SSF46785">
    <property type="entry name" value="Winged helix' DNA-binding domain"/>
    <property type="match status" value="1"/>
</dbReference>
<dbReference type="PANTHER" id="PTHR44846:SF12">
    <property type="entry name" value="HTH-TYPE TRANSCRIPTIONAL REGULATOR TRER"/>
    <property type="match status" value="1"/>
</dbReference>
<dbReference type="InterPro" id="IPR036390">
    <property type="entry name" value="WH_DNA-bd_sf"/>
</dbReference>
<evidence type="ECO:0000313" key="7">
    <source>
        <dbReference type="Proteomes" id="UP001410648"/>
    </source>
</evidence>
<dbReference type="PANTHER" id="PTHR44846">
    <property type="entry name" value="MANNOSYL-D-GLYCERATE TRANSPORT/METABOLISM SYSTEM REPRESSOR MNGR-RELATED"/>
    <property type="match status" value="1"/>
</dbReference>
<evidence type="ECO:0000256" key="2">
    <source>
        <dbReference type="ARBA" id="ARBA00023125"/>
    </source>
</evidence>
<evidence type="ECO:0000256" key="3">
    <source>
        <dbReference type="ARBA" id="ARBA00023163"/>
    </source>
</evidence>